<keyword evidence="1" id="KW-0472">Membrane</keyword>
<organism evidence="2 3">
    <name type="scientific">Microlunatus endophyticus</name>
    <dbReference type="NCBI Taxonomy" id="1716077"/>
    <lineage>
        <taxon>Bacteria</taxon>
        <taxon>Bacillati</taxon>
        <taxon>Actinomycetota</taxon>
        <taxon>Actinomycetes</taxon>
        <taxon>Propionibacteriales</taxon>
        <taxon>Propionibacteriaceae</taxon>
        <taxon>Microlunatus</taxon>
    </lineage>
</organism>
<accession>A0A917W667</accession>
<protein>
    <submittedName>
        <fullName evidence="2">Uncharacterized protein</fullName>
    </submittedName>
</protein>
<feature type="transmembrane region" description="Helical" evidence="1">
    <location>
        <begin position="12"/>
        <end position="30"/>
    </location>
</feature>
<evidence type="ECO:0000313" key="3">
    <source>
        <dbReference type="Proteomes" id="UP000613840"/>
    </source>
</evidence>
<comment type="caution">
    <text evidence="2">The sequence shown here is derived from an EMBL/GenBank/DDBJ whole genome shotgun (WGS) entry which is preliminary data.</text>
</comment>
<keyword evidence="1" id="KW-1133">Transmembrane helix</keyword>
<dbReference type="EMBL" id="BMMZ01000010">
    <property type="protein sequence ID" value="GGL74397.1"/>
    <property type="molecule type" value="Genomic_DNA"/>
</dbReference>
<gene>
    <name evidence="2" type="ORF">GCM10011575_35820</name>
</gene>
<dbReference type="Proteomes" id="UP000613840">
    <property type="component" value="Unassembled WGS sequence"/>
</dbReference>
<evidence type="ECO:0000313" key="2">
    <source>
        <dbReference type="EMBL" id="GGL74397.1"/>
    </source>
</evidence>
<sequence length="73" mass="7856">MHWFFDGLGTLIVGIIVGGAGGGAAGYRIAARRYHQRQSAGDNANQMQVGRDYVGRDRLRGANKAEPDDPTPK</sequence>
<name>A0A917W667_9ACTN</name>
<proteinExistence type="predicted"/>
<dbReference type="AlphaFoldDB" id="A0A917W667"/>
<keyword evidence="3" id="KW-1185">Reference proteome</keyword>
<reference evidence="2" key="2">
    <citation type="submission" date="2020-09" db="EMBL/GenBank/DDBJ databases">
        <authorList>
            <person name="Sun Q."/>
            <person name="Zhou Y."/>
        </authorList>
    </citation>
    <scope>NUCLEOTIDE SEQUENCE</scope>
    <source>
        <strain evidence="2">CGMCC 4.7306</strain>
    </source>
</reference>
<keyword evidence="1" id="KW-0812">Transmembrane</keyword>
<evidence type="ECO:0000256" key="1">
    <source>
        <dbReference type="SAM" id="Phobius"/>
    </source>
</evidence>
<reference evidence="2" key="1">
    <citation type="journal article" date="2014" name="Int. J. Syst. Evol. Microbiol.">
        <title>Complete genome sequence of Corynebacterium casei LMG S-19264T (=DSM 44701T), isolated from a smear-ripened cheese.</title>
        <authorList>
            <consortium name="US DOE Joint Genome Institute (JGI-PGF)"/>
            <person name="Walter F."/>
            <person name="Albersmeier A."/>
            <person name="Kalinowski J."/>
            <person name="Ruckert C."/>
        </authorList>
    </citation>
    <scope>NUCLEOTIDE SEQUENCE</scope>
    <source>
        <strain evidence="2">CGMCC 4.7306</strain>
    </source>
</reference>